<dbReference type="PANTHER" id="PTHR10900">
    <property type="entry name" value="PERIOSTIN-RELATED"/>
    <property type="match status" value="1"/>
</dbReference>
<dbReference type="InterPro" id="IPR000782">
    <property type="entry name" value="FAS1_domain"/>
</dbReference>
<gene>
    <name evidence="4" type="ORF">HH216_09730</name>
</gene>
<evidence type="ECO:0000313" key="5">
    <source>
        <dbReference type="Proteomes" id="UP000501128"/>
    </source>
</evidence>
<dbReference type="Gene3D" id="2.30.180.10">
    <property type="entry name" value="FAS1 domain"/>
    <property type="match status" value="1"/>
</dbReference>
<feature type="compositionally biased region" description="Polar residues" evidence="1">
    <location>
        <begin position="29"/>
        <end position="39"/>
    </location>
</feature>
<feature type="signal peptide" evidence="2">
    <location>
        <begin position="1"/>
        <end position="22"/>
    </location>
</feature>
<feature type="region of interest" description="Disordered" evidence="1">
    <location>
        <begin position="29"/>
        <end position="118"/>
    </location>
</feature>
<dbReference type="SMART" id="SM00554">
    <property type="entry name" value="FAS1"/>
    <property type="match status" value="1"/>
</dbReference>
<organism evidence="4 5">
    <name type="scientific">Spirosoma rhododendri</name>
    <dbReference type="NCBI Taxonomy" id="2728024"/>
    <lineage>
        <taxon>Bacteria</taxon>
        <taxon>Pseudomonadati</taxon>
        <taxon>Bacteroidota</taxon>
        <taxon>Cytophagia</taxon>
        <taxon>Cytophagales</taxon>
        <taxon>Cytophagaceae</taxon>
        <taxon>Spirosoma</taxon>
    </lineage>
</organism>
<dbReference type="AlphaFoldDB" id="A0A7L5DJP9"/>
<accession>A0A7L5DJP9</accession>
<dbReference type="Proteomes" id="UP000501128">
    <property type="component" value="Chromosome"/>
</dbReference>
<sequence length="274" mass="28263">MTARNILWQVAIGAALTSPVYAQTTPRSATAAQSGAYRQSSSDNGTTVNSSNTTNYNSNNVTNAPTGVGSNPAAPATTSGSSRKRKPVSKGTGTGSATGSAIQKARTAPSPAVTAGSTERNTSIHDFIASSPNYTTLQNALQAVGLFETLRGSKSYTLFAPTNDAFKKLPAAVQTGLLEGRNRQALTQLLNYHLVKGALSDDDLRKKLKSGGTATLKTVAGESLTIASNADGQLTITDQAGNKASIIESDQKQNNGYVHGINAVLMTTGGSAIR</sequence>
<proteinExistence type="predicted"/>
<feature type="compositionally biased region" description="Low complexity" evidence="1">
    <location>
        <begin position="40"/>
        <end position="63"/>
    </location>
</feature>
<keyword evidence="5" id="KW-1185">Reference proteome</keyword>
<dbReference type="RefSeq" id="WP_169550642.1">
    <property type="nucleotide sequence ID" value="NZ_CP051677.1"/>
</dbReference>
<reference evidence="4 5" key="1">
    <citation type="submission" date="2020-04" db="EMBL/GenBank/DDBJ databases">
        <title>Genome sequencing of novel species.</title>
        <authorList>
            <person name="Heo J."/>
            <person name="Kim S.-J."/>
            <person name="Kim J.-S."/>
            <person name="Hong S.-B."/>
            <person name="Kwon S.-W."/>
        </authorList>
    </citation>
    <scope>NUCLEOTIDE SEQUENCE [LARGE SCALE GENOMIC DNA]</scope>
    <source>
        <strain evidence="4 5">CJU-R4</strain>
    </source>
</reference>
<feature type="domain" description="FAS1" evidence="3">
    <location>
        <begin position="121"/>
        <end position="265"/>
    </location>
</feature>
<protein>
    <submittedName>
        <fullName evidence="4">Fasciclin domain-containing protein</fullName>
    </submittedName>
</protein>
<keyword evidence="2" id="KW-0732">Signal</keyword>
<feature type="chain" id="PRO_5029768149" evidence="2">
    <location>
        <begin position="23"/>
        <end position="274"/>
    </location>
</feature>
<dbReference type="KEGG" id="srho:HH216_09730"/>
<dbReference type="Pfam" id="PF02469">
    <property type="entry name" value="Fasciclin"/>
    <property type="match status" value="1"/>
</dbReference>
<dbReference type="InterPro" id="IPR050904">
    <property type="entry name" value="Adhesion/Biosynth-related"/>
</dbReference>
<dbReference type="SUPFAM" id="SSF82153">
    <property type="entry name" value="FAS1 domain"/>
    <property type="match status" value="1"/>
</dbReference>
<evidence type="ECO:0000313" key="4">
    <source>
        <dbReference type="EMBL" id="QJD78674.1"/>
    </source>
</evidence>
<evidence type="ECO:0000259" key="3">
    <source>
        <dbReference type="PROSITE" id="PS50213"/>
    </source>
</evidence>
<dbReference type="InterPro" id="IPR036378">
    <property type="entry name" value="FAS1_dom_sf"/>
</dbReference>
<dbReference type="PROSITE" id="PS50213">
    <property type="entry name" value="FAS1"/>
    <property type="match status" value="1"/>
</dbReference>
<name>A0A7L5DJP9_9BACT</name>
<dbReference type="FunFam" id="2.30.180.10:FF:000032">
    <property type="entry name" value="Fasciclin domain-containing protein, putative"/>
    <property type="match status" value="1"/>
</dbReference>
<evidence type="ECO:0000256" key="1">
    <source>
        <dbReference type="SAM" id="MobiDB-lite"/>
    </source>
</evidence>
<dbReference type="EMBL" id="CP051677">
    <property type="protein sequence ID" value="QJD78674.1"/>
    <property type="molecule type" value="Genomic_DNA"/>
</dbReference>
<dbReference type="PANTHER" id="PTHR10900:SF77">
    <property type="entry name" value="FI19380P1"/>
    <property type="match status" value="1"/>
</dbReference>
<evidence type="ECO:0000256" key="2">
    <source>
        <dbReference type="SAM" id="SignalP"/>
    </source>
</evidence>